<evidence type="ECO:0000313" key="4">
    <source>
        <dbReference type="Proteomes" id="UP001501803"/>
    </source>
</evidence>
<feature type="domain" description="VanZ-like" evidence="2">
    <location>
        <begin position="3"/>
        <end position="122"/>
    </location>
</feature>
<keyword evidence="1" id="KW-1133">Transmembrane helix</keyword>
<name>A0ABP7L710_9MICO</name>
<sequence length="145" mass="16163">MLIAYVLVVLLATMWPTPLDQGYQASIQKFLEVLHRTGVPEWFGYSKLEFSANVLMFVPLGFLVVMILPTKVWWLALIVCPALSVAIELSQAVFLSARFATVLDVIANSIGAIVGGFFAVVLRAVVHQRDEKMIARTLWERGVRS</sequence>
<dbReference type="InterPro" id="IPR006976">
    <property type="entry name" value="VanZ-like"/>
</dbReference>
<keyword evidence="1" id="KW-0812">Transmembrane</keyword>
<dbReference type="PANTHER" id="PTHR28008">
    <property type="entry name" value="DOMAIN PROTEIN, PUTATIVE (AFU_ORTHOLOGUE AFUA_3G10980)-RELATED"/>
    <property type="match status" value="1"/>
</dbReference>
<protein>
    <recommendedName>
        <fullName evidence="2">VanZ-like domain-containing protein</fullName>
    </recommendedName>
</protein>
<keyword evidence="4" id="KW-1185">Reference proteome</keyword>
<dbReference type="Proteomes" id="UP001501803">
    <property type="component" value="Unassembled WGS sequence"/>
</dbReference>
<feature type="transmembrane region" description="Helical" evidence="1">
    <location>
        <begin position="105"/>
        <end position="126"/>
    </location>
</feature>
<dbReference type="PANTHER" id="PTHR28008:SF1">
    <property type="entry name" value="DOMAIN PROTEIN, PUTATIVE (AFU_ORTHOLOGUE AFUA_3G10980)-RELATED"/>
    <property type="match status" value="1"/>
</dbReference>
<comment type="caution">
    <text evidence="3">The sequence shown here is derived from an EMBL/GenBank/DDBJ whole genome shotgun (WGS) entry which is preliminary data.</text>
</comment>
<feature type="transmembrane region" description="Helical" evidence="1">
    <location>
        <begin position="50"/>
        <end position="68"/>
    </location>
</feature>
<reference evidence="4" key="1">
    <citation type="journal article" date="2019" name="Int. J. Syst. Evol. Microbiol.">
        <title>The Global Catalogue of Microorganisms (GCM) 10K type strain sequencing project: providing services to taxonomists for standard genome sequencing and annotation.</title>
        <authorList>
            <consortium name="The Broad Institute Genomics Platform"/>
            <consortium name="The Broad Institute Genome Sequencing Center for Infectious Disease"/>
            <person name="Wu L."/>
            <person name="Ma J."/>
        </authorList>
    </citation>
    <scope>NUCLEOTIDE SEQUENCE [LARGE SCALE GENOMIC DNA]</scope>
    <source>
        <strain evidence="4">JCM 17021</strain>
    </source>
</reference>
<organism evidence="3 4">
    <name type="scientific">Leifsonia kafniensis</name>
    <dbReference type="NCBI Taxonomy" id="475957"/>
    <lineage>
        <taxon>Bacteria</taxon>
        <taxon>Bacillati</taxon>
        <taxon>Actinomycetota</taxon>
        <taxon>Actinomycetes</taxon>
        <taxon>Micrococcales</taxon>
        <taxon>Microbacteriaceae</taxon>
        <taxon>Leifsonia</taxon>
    </lineage>
</organism>
<keyword evidence="1" id="KW-0472">Membrane</keyword>
<gene>
    <name evidence="3" type="ORF">GCM10022381_42010</name>
</gene>
<dbReference type="EMBL" id="BAABCN010000018">
    <property type="protein sequence ID" value="GAA3896138.1"/>
    <property type="molecule type" value="Genomic_DNA"/>
</dbReference>
<dbReference type="Pfam" id="PF04892">
    <property type="entry name" value="VanZ"/>
    <property type="match status" value="1"/>
</dbReference>
<evidence type="ECO:0000259" key="2">
    <source>
        <dbReference type="Pfam" id="PF04892"/>
    </source>
</evidence>
<feature type="transmembrane region" description="Helical" evidence="1">
    <location>
        <begin position="75"/>
        <end position="99"/>
    </location>
</feature>
<evidence type="ECO:0000313" key="3">
    <source>
        <dbReference type="EMBL" id="GAA3896138.1"/>
    </source>
</evidence>
<proteinExistence type="predicted"/>
<accession>A0ABP7L710</accession>
<evidence type="ECO:0000256" key="1">
    <source>
        <dbReference type="SAM" id="Phobius"/>
    </source>
</evidence>